<evidence type="ECO:0000313" key="9">
    <source>
        <dbReference type="Proteomes" id="UP000327424"/>
    </source>
</evidence>
<evidence type="ECO:0000256" key="2">
    <source>
        <dbReference type="ARBA" id="ARBA00004754"/>
    </source>
</evidence>
<evidence type="ECO:0000256" key="1">
    <source>
        <dbReference type="ARBA" id="ARBA00001163"/>
    </source>
</evidence>
<dbReference type="AlphaFoldDB" id="A0A5J6WK13"/>
<comment type="pathway">
    <text evidence="2">Purine metabolism; urate degradation; (S)-allantoin from urate: step 3/3.</text>
</comment>
<keyword evidence="4" id="KW-0659">Purine metabolism</keyword>
<protein>
    <recommendedName>
        <fullName evidence="3">2-oxo-4-hydroxy-4-carboxy-5-ureidoimidazoline decarboxylase</fullName>
        <ecNumber evidence="3">4.1.1.97</ecNumber>
    </recommendedName>
</protein>
<dbReference type="InterPro" id="IPR018020">
    <property type="entry name" value="OHCU_decarboxylase"/>
</dbReference>
<reference evidence="8 9" key="1">
    <citation type="submission" date="2019-09" db="EMBL/GenBank/DDBJ databases">
        <title>Hybrid Assembly of the complete Genome of the Deep-Sea Bacterium Moritella marina from long Nanopore and Illumina reads.</title>
        <authorList>
            <person name="Magin S."/>
            <person name="Georgoulis A."/>
            <person name="Papadimitriou K."/>
            <person name="Iliakis G."/>
            <person name="Vorgias C.E."/>
        </authorList>
    </citation>
    <scope>NUCLEOTIDE SEQUENCE [LARGE SCALE GENOMIC DNA]</scope>
    <source>
        <strain evidence="8 9">MP-1</strain>
    </source>
</reference>
<evidence type="ECO:0000256" key="5">
    <source>
        <dbReference type="ARBA" id="ARBA00022793"/>
    </source>
</evidence>
<dbReference type="NCBIfam" id="TIGR03164">
    <property type="entry name" value="UHCUDC"/>
    <property type="match status" value="1"/>
</dbReference>
<accession>A0A5J6WK13</accession>
<organism evidence="8 9">
    <name type="scientific">Moritella marina ATCC 15381</name>
    <dbReference type="NCBI Taxonomy" id="1202962"/>
    <lineage>
        <taxon>Bacteria</taxon>
        <taxon>Pseudomonadati</taxon>
        <taxon>Pseudomonadota</taxon>
        <taxon>Gammaproteobacteria</taxon>
        <taxon>Alteromonadales</taxon>
        <taxon>Moritellaceae</taxon>
        <taxon>Moritella</taxon>
    </lineage>
</organism>
<dbReference type="InterPro" id="IPR036778">
    <property type="entry name" value="OHCU_decarboxylase_sf"/>
</dbReference>
<dbReference type="UniPathway" id="UPA00394">
    <property type="reaction ID" value="UER00652"/>
</dbReference>
<dbReference type="OrthoDB" id="9800909at2"/>
<name>A0A5J6WK13_MORMI</name>
<proteinExistence type="predicted"/>
<dbReference type="GO" id="GO:0019628">
    <property type="term" value="P:urate catabolic process"/>
    <property type="evidence" value="ECO:0007669"/>
    <property type="project" value="UniProtKB-UniPathway"/>
</dbReference>
<dbReference type="GO" id="GO:0000255">
    <property type="term" value="P:allantoin metabolic process"/>
    <property type="evidence" value="ECO:0007669"/>
    <property type="project" value="InterPro"/>
</dbReference>
<dbReference type="PANTHER" id="PTHR43466">
    <property type="entry name" value="2-OXO-4-HYDROXY-4-CARBOXY-5-UREIDOIMIDAZOLINE DECARBOXYLASE-RELATED"/>
    <property type="match status" value="1"/>
</dbReference>
<evidence type="ECO:0000256" key="4">
    <source>
        <dbReference type="ARBA" id="ARBA00022631"/>
    </source>
</evidence>
<dbReference type="EC" id="4.1.1.97" evidence="3"/>
<feature type="domain" description="Oxo-4-hydroxy-4-carboxy-5-ureidoimidazoline decarboxylase" evidence="7">
    <location>
        <begin position="11"/>
        <end position="173"/>
    </location>
</feature>
<keyword evidence="9" id="KW-1185">Reference proteome</keyword>
<dbReference type="Proteomes" id="UP000327424">
    <property type="component" value="Chromosome"/>
</dbReference>
<dbReference type="PANTHER" id="PTHR43466:SF1">
    <property type="entry name" value="2-OXO-4-HYDROXY-4-CARBOXY-5-UREIDOIMIDAZOLINE DECARBOXYLASE-RELATED"/>
    <property type="match status" value="1"/>
</dbReference>
<keyword evidence="5" id="KW-0210">Decarboxylase</keyword>
<keyword evidence="6 8" id="KW-0456">Lyase</keyword>
<dbReference type="EMBL" id="CP044399">
    <property type="protein sequence ID" value="QFI38423.1"/>
    <property type="molecule type" value="Genomic_DNA"/>
</dbReference>
<dbReference type="SUPFAM" id="SSF158694">
    <property type="entry name" value="UraD-Like"/>
    <property type="match status" value="1"/>
</dbReference>
<dbReference type="Gene3D" id="1.10.3330.10">
    <property type="entry name" value="Oxo-4-hydroxy-4-carboxy-5-ureidoimidazoline decarboxylase"/>
    <property type="match status" value="1"/>
</dbReference>
<comment type="catalytic activity">
    <reaction evidence="1">
        <text>5-hydroxy-2-oxo-4-ureido-2,5-dihydro-1H-imidazole-5-carboxylate + H(+) = (S)-allantoin + CO2</text>
        <dbReference type="Rhea" id="RHEA:26301"/>
        <dbReference type="ChEBI" id="CHEBI:15378"/>
        <dbReference type="ChEBI" id="CHEBI:15678"/>
        <dbReference type="ChEBI" id="CHEBI:16526"/>
        <dbReference type="ChEBI" id="CHEBI:58639"/>
        <dbReference type="EC" id="4.1.1.97"/>
    </reaction>
</comment>
<dbReference type="InterPro" id="IPR017580">
    <property type="entry name" value="OHCU_decarboxylase-1"/>
</dbReference>
<dbReference type="Pfam" id="PF09349">
    <property type="entry name" value="OHCU_decarbox"/>
    <property type="match status" value="1"/>
</dbReference>
<dbReference type="GO" id="GO:0051997">
    <property type="term" value="F:2-oxo-4-hydroxy-4-carboxy-5-ureidoimidazoline decarboxylase activity"/>
    <property type="evidence" value="ECO:0007669"/>
    <property type="project" value="UniProtKB-EC"/>
</dbReference>
<evidence type="ECO:0000313" key="8">
    <source>
        <dbReference type="EMBL" id="QFI38423.1"/>
    </source>
</evidence>
<dbReference type="KEGG" id="mmaa:FR932_11465"/>
<dbReference type="RefSeq" id="WP_019442012.1">
    <property type="nucleotide sequence ID" value="NZ_ALOE01000024.1"/>
</dbReference>
<evidence type="ECO:0000256" key="6">
    <source>
        <dbReference type="ARBA" id="ARBA00023239"/>
    </source>
</evidence>
<evidence type="ECO:0000256" key="3">
    <source>
        <dbReference type="ARBA" id="ARBA00012257"/>
    </source>
</evidence>
<gene>
    <name evidence="8" type="primary">uraD</name>
    <name evidence="8" type="ORF">FR932_11465</name>
</gene>
<evidence type="ECO:0000259" key="7">
    <source>
        <dbReference type="Pfam" id="PF09349"/>
    </source>
</evidence>
<dbReference type="GO" id="GO:0006144">
    <property type="term" value="P:purine nucleobase metabolic process"/>
    <property type="evidence" value="ECO:0007669"/>
    <property type="project" value="UniProtKB-KW"/>
</dbReference>
<sequence length="175" mass="19425">MTHFSSCTPSQLTQSDFVAIFADIYEHSPWVAEQAYQQYQAQKVDSSIDEIASLQKCMADILLAASHEQQLALINAHPDLAGRAAVNGELTAASTSEQAGAGIDQCTTEEFNSFTQLNDAYKAKFNFPFIKAVRGANRFLILADFKRRIQNDANTEFKQALLEINKIAAFRLNDL</sequence>